<dbReference type="InterPro" id="IPR050498">
    <property type="entry name" value="Ycf3"/>
</dbReference>
<evidence type="ECO:0000313" key="3">
    <source>
        <dbReference type="EMBL" id="OGG49440.1"/>
    </source>
</evidence>
<dbReference type="PANTHER" id="PTHR44858:SF1">
    <property type="entry name" value="UDP-N-ACETYLGLUCOSAMINE--PEPTIDE N-ACETYLGLUCOSAMINYLTRANSFERASE SPINDLY-RELATED"/>
    <property type="match status" value="1"/>
</dbReference>
<reference evidence="3 4" key="1">
    <citation type="journal article" date="2016" name="Nat. Commun.">
        <title>Thousands of microbial genomes shed light on interconnected biogeochemical processes in an aquifer system.</title>
        <authorList>
            <person name="Anantharaman K."/>
            <person name="Brown C.T."/>
            <person name="Hug L.A."/>
            <person name="Sharon I."/>
            <person name="Castelle C.J."/>
            <person name="Probst A.J."/>
            <person name="Thomas B.C."/>
            <person name="Singh A."/>
            <person name="Wilkins M.J."/>
            <person name="Karaoz U."/>
            <person name="Brodie E.L."/>
            <person name="Williams K.H."/>
            <person name="Hubbard S.S."/>
            <person name="Banfield J.F."/>
        </authorList>
    </citation>
    <scope>NUCLEOTIDE SEQUENCE [LARGE SCALE GENOMIC DNA]</scope>
</reference>
<dbReference type="PANTHER" id="PTHR44858">
    <property type="entry name" value="TETRATRICOPEPTIDE REPEAT PROTEIN 6"/>
    <property type="match status" value="1"/>
</dbReference>
<evidence type="ECO:0000313" key="4">
    <source>
        <dbReference type="Proteomes" id="UP000178370"/>
    </source>
</evidence>
<organism evidence="3 4">
    <name type="scientific">Candidatus Kaiserbacteria bacterium RIFCSPHIGHO2_01_FULL_54_36</name>
    <dbReference type="NCBI Taxonomy" id="1798482"/>
    <lineage>
        <taxon>Bacteria</taxon>
        <taxon>Candidatus Kaiseribacteriota</taxon>
    </lineage>
</organism>
<sequence length="271" mass="30677">MSFFAWVRAKHKRASVFLATIVVLCLVLFALNPIVVTYERSALALFPSAERAFSYGSRHLDYAHPSLYSIDDAAYFYQKAAALDAEYPYVHHQLARISFLKGNFLLALIDINKEIEMYGDQEPNTYYIRALINGYRGDYAAAAYDYERFLEVYPTNWAALNDYAWVLLKAGEHERARDAALRGLEYFPENAWLLNSLAIALYELGEYEDAHDASQKAATAVARVSESEWSHAYPGNDPAIAAEGLTTFKGAVEKNMHMIEERRISSVVESK</sequence>
<protein>
    <submittedName>
        <fullName evidence="3">Uncharacterized protein</fullName>
    </submittedName>
</protein>
<dbReference type="EMBL" id="MFKV01000031">
    <property type="protein sequence ID" value="OGG49440.1"/>
    <property type="molecule type" value="Genomic_DNA"/>
</dbReference>
<dbReference type="SMART" id="SM00028">
    <property type="entry name" value="TPR"/>
    <property type="match status" value="4"/>
</dbReference>
<accession>A0A1F6CK96</accession>
<keyword evidence="2" id="KW-0802">TPR repeat</keyword>
<comment type="caution">
    <text evidence="3">The sequence shown here is derived from an EMBL/GenBank/DDBJ whole genome shotgun (WGS) entry which is preliminary data.</text>
</comment>
<name>A0A1F6CK96_9BACT</name>
<dbReference type="Proteomes" id="UP000178370">
    <property type="component" value="Unassembled WGS sequence"/>
</dbReference>
<evidence type="ECO:0000256" key="1">
    <source>
        <dbReference type="ARBA" id="ARBA00022737"/>
    </source>
</evidence>
<evidence type="ECO:0000256" key="2">
    <source>
        <dbReference type="ARBA" id="ARBA00022803"/>
    </source>
</evidence>
<dbReference type="SUPFAM" id="SSF48452">
    <property type="entry name" value="TPR-like"/>
    <property type="match status" value="1"/>
</dbReference>
<dbReference type="AlphaFoldDB" id="A0A1F6CK96"/>
<gene>
    <name evidence="3" type="ORF">A2763_03895</name>
</gene>
<dbReference type="Pfam" id="PF13431">
    <property type="entry name" value="TPR_17"/>
    <property type="match status" value="2"/>
</dbReference>
<dbReference type="InterPro" id="IPR019734">
    <property type="entry name" value="TPR_rpt"/>
</dbReference>
<keyword evidence="1" id="KW-0677">Repeat</keyword>
<dbReference type="Gene3D" id="1.25.40.10">
    <property type="entry name" value="Tetratricopeptide repeat domain"/>
    <property type="match status" value="1"/>
</dbReference>
<dbReference type="STRING" id="1798482.A2763_03895"/>
<proteinExistence type="predicted"/>
<dbReference type="InterPro" id="IPR011990">
    <property type="entry name" value="TPR-like_helical_dom_sf"/>
</dbReference>